<organism evidence="1 2">
    <name type="scientific">Bartonella bovis 91-4</name>
    <dbReference type="NCBI Taxonomy" id="1094491"/>
    <lineage>
        <taxon>Bacteria</taxon>
        <taxon>Pseudomonadati</taxon>
        <taxon>Pseudomonadota</taxon>
        <taxon>Alphaproteobacteria</taxon>
        <taxon>Hyphomicrobiales</taxon>
        <taxon>Bartonellaceae</taxon>
        <taxon>Bartonella</taxon>
    </lineage>
</organism>
<dbReference type="OrthoDB" id="218680at2"/>
<dbReference type="AlphaFoldDB" id="N6VHF6"/>
<evidence type="ECO:0000313" key="2">
    <source>
        <dbReference type="Proteomes" id="UP000014038"/>
    </source>
</evidence>
<dbReference type="Proteomes" id="UP000014038">
    <property type="component" value="Chromosome"/>
</dbReference>
<evidence type="ECO:0008006" key="3">
    <source>
        <dbReference type="Google" id="ProtNLM"/>
    </source>
</evidence>
<evidence type="ECO:0000313" key="1">
    <source>
        <dbReference type="EMBL" id="ENN90507.1"/>
    </source>
</evidence>
<dbReference type="STRING" id="1094491.BBbe_10490"/>
<accession>N6VHF6</accession>
<dbReference type="HOGENOM" id="CLU_1821611_0_0_5"/>
<sequence length="141" mass="14686">MTITEGIVRMFGGEIGFKEEYGVYLKKGGVALKNVRITGQSHKGTGVIMQNGVGVVMMKEVDISKVQTGVWVINGKLMMHKGSVAFNGGHGVSLIGGNAALKDVNITGQGYETEVAVKAVMGTVAIKGGGDVKCWDGGRGD</sequence>
<comment type="caution">
    <text evidence="1">The sequence shown here is derived from an EMBL/GenBank/DDBJ whole genome shotgun (WGS) entry which is preliminary data.</text>
</comment>
<name>N6VHF6_9HYPH</name>
<dbReference type="EMBL" id="AGWA01000017">
    <property type="protein sequence ID" value="ENN90507.1"/>
    <property type="molecule type" value="Genomic_DNA"/>
</dbReference>
<dbReference type="PATRIC" id="fig|1094491.5.peg.1141"/>
<protein>
    <recommendedName>
        <fullName evidence="3">Right handed beta helix domain-containing protein</fullName>
    </recommendedName>
</protein>
<proteinExistence type="predicted"/>
<keyword evidence="2" id="KW-1185">Reference proteome</keyword>
<gene>
    <name evidence="1" type="ORF">BBbe_10490</name>
</gene>
<reference evidence="1 2" key="1">
    <citation type="journal article" date="2013" name="PLoS Genet.">
        <title>A gene transfer agent and a dynamic repertoire of secretion systems hold the keys to the explosive radiation of the emerging pathogen Bartonella.</title>
        <authorList>
            <person name="Guy L."/>
            <person name="Nystedt B."/>
            <person name="Toft C."/>
            <person name="Zaremba-Niedzwiedzka K."/>
            <person name="Berglund E.C."/>
            <person name="Granberg F."/>
            <person name="Naslund K."/>
            <person name="Eriksson A.S."/>
            <person name="Andersson S.G."/>
        </authorList>
    </citation>
    <scope>NUCLEOTIDE SEQUENCE [LARGE SCALE GENOMIC DNA]</scope>
    <source>
        <strain evidence="1 2">91-4</strain>
    </source>
</reference>